<dbReference type="AlphaFoldDB" id="A0A844G701"/>
<dbReference type="InterPro" id="IPR012902">
    <property type="entry name" value="N_methyl_site"/>
</dbReference>
<evidence type="ECO:0000313" key="3">
    <source>
        <dbReference type="EMBL" id="MST98665.1"/>
    </source>
</evidence>
<accession>A0A844G701</accession>
<reference evidence="3 4" key="1">
    <citation type="submission" date="2019-08" db="EMBL/GenBank/DDBJ databases">
        <title>In-depth cultivation of the pig gut microbiome towards novel bacterial diversity and tailored functional studies.</title>
        <authorList>
            <person name="Wylensek D."/>
            <person name="Hitch T.C.A."/>
            <person name="Clavel T."/>
        </authorList>
    </citation>
    <scope>NUCLEOTIDE SEQUENCE [LARGE SCALE GENOMIC DNA]</scope>
    <source>
        <strain evidence="3 4">BBE-744-WT-12</strain>
    </source>
</reference>
<dbReference type="NCBIfam" id="TIGR02532">
    <property type="entry name" value="IV_pilin_GFxxxE"/>
    <property type="match status" value="1"/>
</dbReference>
<dbReference type="Gene3D" id="3.30.700.10">
    <property type="entry name" value="Glycoprotein, Type 4 Pilin"/>
    <property type="match status" value="1"/>
</dbReference>
<dbReference type="EMBL" id="VUNS01000021">
    <property type="protein sequence ID" value="MST98665.1"/>
    <property type="molecule type" value="Genomic_DNA"/>
</dbReference>
<keyword evidence="1" id="KW-0472">Membrane</keyword>
<protein>
    <submittedName>
        <fullName evidence="3">DUF1559 domain-containing protein</fullName>
    </submittedName>
</protein>
<dbReference type="Proteomes" id="UP000435649">
    <property type="component" value="Unassembled WGS sequence"/>
</dbReference>
<sequence length="257" mass="28938">MKRRLNMHRKSFTLIELLVVIAIIAILAAMLLPALNKARDRARSTTCLNNLKQIGLGARMYGDDHKNIIPTSIQLPDWGQHYNWGGIWTNFLAGGEWDKNLSQGKKTGYGNYISWKTVSCPAAPSHTIIGRTVYGGIDWPSDGVPASILDTFGRFGEYYLDNGFLGQFVRAGRMKRPGMTPLFADAFFLEGNTQVFHRFRTHNYWAWQMGLFGEVHSGRGGCVFADGHAAQVSGKWLQNSELRLSQYFDVNGFRRTL</sequence>
<evidence type="ECO:0000259" key="2">
    <source>
        <dbReference type="Pfam" id="PF07596"/>
    </source>
</evidence>
<evidence type="ECO:0000256" key="1">
    <source>
        <dbReference type="SAM" id="Phobius"/>
    </source>
</evidence>
<dbReference type="Pfam" id="PF07963">
    <property type="entry name" value="N_methyl"/>
    <property type="match status" value="1"/>
</dbReference>
<keyword evidence="4" id="KW-1185">Reference proteome</keyword>
<keyword evidence="1" id="KW-0812">Transmembrane</keyword>
<dbReference type="InterPro" id="IPR011453">
    <property type="entry name" value="DUF1559"/>
</dbReference>
<name>A0A844G701_9BACT</name>
<dbReference type="PANTHER" id="PTHR30093:SF2">
    <property type="entry name" value="TYPE II SECRETION SYSTEM PROTEIN H"/>
    <property type="match status" value="1"/>
</dbReference>
<organism evidence="3 4">
    <name type="scientific">Victivallis lenta</name>
    <dbReference type="NCBI Taxonomy" id="2606640"/>
    <lineage>
        <taxon>Bacteria</taxon>
        <taxon>Pseudomonadati</taxon>
        <taxon>Lentisphaerota</taxon>
        <taxon>Lentisphaeria</taxon>
        <taxon>Victivallales</taxon>
        <taxon>Victivallaceae</taxon>
        <taxon>Victivallis</taxon>
    </lineage>
</organism>
<dbReference type="Pfam" id="PF07596">
    <property type="entry name" value="SBP_bac_10"/>
    <property type="match status" value="1"/>
</dbReference>
<dbReference type="SUPFAM" id="SSF54523">
    <property type="entry name" value="Pili subunits"/>
    <property type="match status" value="1"/>
</dbReference>
<keyword evidence="1" id="KW-1133">Transmembrane helix</keyword>
<comment type="caution">
    <text evidence="3">The sequence shown here is derived from an EMBL/GenBank/DDBJ whole genome shotgun (WGS) entry which is preliminary data.</text>
</comment>
<feature type="domain" description="DUF1559" evidence="2">
    <location>
        <begin position="37"/>
        <end position="84"/>
    </location>
</feature>
<dbReference type="InterPro" id="IPR045584">
    <property type="entry name" value="Pilin-like"/>
</dbReference>
<gene>
    <name evidence="3" type="ORF">FYJ85_16620</name>
</gene>
<proteinExistence type="predicted"/>
<feature type="transmembrane region" description="Helical" evidence="1">
    <location>
        <begin position="12"/>
        <end position="35"/>
    </location>
</feature>
<dbReference type="PANTHER" id="PTHR30093">
    <property type="entry name" value="GENERAL SECRETION PATHWAY PROTEIN G"/>
    <property type="match status" value="1"/>
</dbReference>
<evidence type="ECO:0000313" key="4">
    <source>
        <dbReference type="Proteomes" id="UP000435649"/>
    </source>
</evidence>